<dbReference type="PANTHER" id="PTHR47643:SF2">
    <property type="entry name" value="TPR DOMAIN PROTEIN (AFU_ORTHOLOGUE AFUA_5G12710)"/>
    <property type="match status" value="1"/>
</dbReference>
<dbReference type="OrthoDB" id="1028014at2759"/>
<name>A0A179F1V0_METCM</name>
<evidence type="ECO:0000313" key="4">
    <source>
        <dbReference type="Proteomes" id="UP000078397"/>
    </source>
</evidence>
<reference evidence="3 4" key="1">
    <citation type="journal article" date="2016" name="PLoS Pathog.">
        <title>Biosynthesis of antibiotic leucinostatins in bio-control fungus Purpureocillium lilacinum and their inhibition on phytophthora revealed by genome mining.</title>
        <authorList>
            <person name="Wang G."/>
            <person name="Liu Z."/>
            <person name="Lin R."/>
            <person name="Li E."/>
            <person name="Mao Z."/>
            <person name="Ling J."/>
            <person name="Yang Y."/>
            <person name="Yin W.B."/>
            <person name="Xie B."/>
        </authorList>
    </citation>
    <scope>NUCLEOTIDE SEQUENCE [LARGE SCALE GENOMIC DNA]</scope>
    <source>
        <strain evidence="3">170</strain>
    </source>
</reference>
<dbReference type="PROSITE" id="PS50280">
    <property type="entry name" value="SET"/>
    <property type="match status" value="1"/>
</dbReference>
<dbReference type="SMART" id="SM00028">
    <property type="entry name" value="TPR"/>
    <property type="match status" value="1"/>
</dbReference>
<dbReference type="SMART" id="SM00317">
    <property type="entry name" value="SET"/>
    <property type="match status" value="1"/>
</dbReference>
<dbReference type="PANTHER" id="PTHR47643">
    <property type="entry name" value="TPR DOMAIN PROTEIN (AFU_ORTHOLOGUE AFUA_5G12710)"/>
    <property type="match status" value="1"/>
</dbReference>
<evidence type="ECO:0000259" key="2">
    <source>
        <dbReference type="PROSITE" id="PS50280"/>
    </source>
</evidence>
<dbReference type="Gene3D" id="1.25.40.10">
    <property type="entry name" value="Tetratricopeptide repeat domain"/>
    <property type="match status" value="1"/>
</dbReference>
<dbReference type="EMBL" id="LSBJ02000011">
    <property type="protein sequence ID" value="OAQ59351.1"/>
    <property type="molecule type" value="Genomic_DNA"/>
</dbReference>
<accession>A0A179F1V0</accession>
<keyword evidence="1" id="KW-0802">TPR repeat</keyword>
<dbReference type="SUPFAM" id="SSF48452">
    <property type="entry name" value="TPR-like"/>
    <property type="match status" value="1"/>
</dbReference>
<dbReference type="PROSITE" id="PS50293">
    <property type="entry name" value="TPR_REGION"/>
    <property type="match status" value="1"/>
</dbReference>
<dbReference type="InterPro" id="IPR011990">
    <property type="entry name" value="TPR-like_helical_dom_sf"/>
</dbReference>
<gene>
    <name evidence="3" type="ORF">VFPPC_10413</name>
</gene>
<feature type="domain" description="SET" evidence="2">
    <location>
        <begin position="373"/>
        <end position="552"/>
    </location>
</feature>
<dbReference type="RefSeq" id="XP_018137375.1">
    <property type="nucleotide sequence ID" value="XM_018288787.1"/>
</dbReference>
<dbReference type="Proteomes" id="UP000078397">
    <property type="component" value="Unassembled WGS sequence"/>
</dbReference>
<dbReference type="KEGG" id="pchm:VFPPC_10413"/>
<dbReference type="STRING" id="1380566.A0A179F1V0"/>
<dbReference type="SUPFAM" id="SSF82199">
    <property type="entry name" value="SET domain"/>
    <property type="match status" value="1"/>
</dbReference>
<dbReference type="PROSITE" id="PS50005">
    <property type="entry name" value="TPR"/>
    <property type="match status" value="1"/>
</dbReference>
<dbReference type="AlphaFoldDB" id="A0A179F1V0"/>
<sequence>MAGSTLFMTPEESGRVQQTVQDVRCKRLEQMGQPREPKDPTSLIQQATGTSLMEDMASSLFGVAQKKSSPDTMPAYSVGSPYMPCTTELSQLKSIKLMDLRMETHHRGSVLALRRVSPVVTLKASSWAAMQGESAHDVERLEVFLHKSKFGRELLDLGLVFLVKEPYYTLNNEGEAVIRIDHPSDLVILTYSDSPESWRSSTEGDSAPVTRTPVKCKEEGNEALGKQDYARAHVRYTEGLEQISKDGHSNSTLCNDLHRNRSYVNLLLHRYDEAKADALSSLTRGEGEDEKLLDAKAYYRAGCAAYNLGEYDEAKGSFEQQLSLEPNNKLAKINLRRVKMRSEERATGVYDFSKIVSGLSKTEGRADTASFTSNTEIKKSPGAGRGLFATCNLEPGEIIMCEKAFCVVWGHEPEAFSVLTCDVRDDATIRVFPAGLHKAVVQRILNNPSQSEKVLDLFSDYEGLGSKVDKQDGSPVLDTFQVHDIVQRNAFGPGQQSDGEDVTNASTGLWVHAAYINHSCVPNAKKDYVGDLMLLRATRRIALGDEITHSYDETSDYDTRTAAINKTWGFNCRCALCQAEEADGPALRKQRFELEKQASELIQKASPTEVKKITVNKAKRLQQSLKDTYNDKRYKGLPRRALGGIEQWLQAALTR</sequence>
<dbReference type="GeneID" id="28852781"/>
<dbReference type="Pfam" id="PF00856">
    <property type="entry name" value="SET"/>
    <property type="match status" value="1"/>
</dbReference>
<protein>
    <submittedName>
        <fullName evidence="3">TPR domain-containing protein</fullName>
    </submittedName>
</protein>
<dbReference type="CDD" id="cd20071">
    <property type="entry name" value="SET_SMYD"/>
    <property type="match status" value="1"/>
</dbReference>
<dbReference type="InterPro" id="IPR046341">
    <property type="entry name" value="SET_dom_sf"/>
</dbReference>
<proteinExistence type="predicted"/>
<dbReference type="InterPro" id="IPR019734">
    <property type="entry name" value="TPR_rpt"/>
</dbReference>
<evidence type="ECO:0000313" key="3">
    <source>
        <dbReference type="EMBL" id="OAQ59351.1"/>
    </source>
</evidence>
<dbReference type="InterPro" id="IPR001214">
    <property type="entry name" value="SET_dom"/>
</dbReference>
<organism evidence="3 4">
    <name type="scientific">Pochonia chlamydosporia 170</name>
    <dbReference type="NCBI Taxonomy" id="1380566"/>
    <lineage>
        <taxon>Eukaryota</taxon>
        <taxon>Fungi</taxon>
        <taxon>Dikarya</taxon>
        <taxon>Ascomycota</taxon>
        <taxon>Pezizomycotina</taxon>
        <taxon>Sordariomycetes</taxon>
        <taxon>Hypocreomycetidae</taxon>
        <taxon>Hypocreales</taxon>
        <taxon>Clavicipitaceae</taxon>
        <taxon>Pochonia</taxon>
    </lineage>
</organism>
<dbReference type="Gene3D" id="2.170.270.10">
    <property type="entry name" value="SET domain"/>
    <property type="match status" value="1"/>
</dbReference>
<feature type="repeat" description="TPR" evidence="1">
    <location>
        <begin position="295"/>
        <end position="328"/>
    </location>
</feature>
<dbReference type="Pfam" id="PF13181">
    <property type="entry name" value="TPR_8"/>
    <property type="match status" value="1"/>
</dbReference>
<evidence type="ECO:0000256" key="1">
    <source>
        <dbReference type="PROSITE-ProRule" id="PRU00339"/>
    </source>
</evidence>
<comment type="caution">
    <text evidence="3">The sequence shown here is derived from an EMBL/GenBank/DDBJ whole genome shotgun (WGS) entry which is preliminary data.</text>
</comment>
<dbReference type="InterPro" id="IPR053209">
    <property type="entry name" value="Gramillin-biosynth_MTr"/>
</dbReference>
<keyword evidence="4" id="KW-1185">Reference proteome</keyword>